<evidence type="ECO:0000259" key="2">
    <source>
        <dbReference type="Pfam" id="PF02698"/>
    </source>
</evidence>
<dbReference type="RefSeq" id="WP_263123510.1">
    <property type="nucleotide sequence ID" value="NZ_CP106753.1"/>
</dbReference>
<dbReference type="InterPro" id="IPR003848">
    <property type="entry name" value="DUF218"/>
</dbReference>
<keyword evidence="1" id="KW-0812">Transmembrane</keyword>
<keyword evidence="4" id="KW-1185">Reference proteome</keyword>
<sequence>MMVGSIVAKNAIASLLLPPGSLVLLLFAAWHLHTRRPRVARALLTLAASALYLLSTPGCATWLLQRLEPAPTPLTQLATVDAIVVLGGGKRLAARDQVGGETVNNGTLARLRYAAQLARRWNKPLLVTGGRPKGGIAEAVLMQAVLEREFAVPVRWVEAGANDTVDNAQATAAMLPPDQRRVGLVSQAWHLPRASQAFRSAGFTVVPAGTDYASPEPAWLLSLLPSAGALQQSRTALHEMLGLLWYALRGH</sequence>
<dbReference type="EMBL" id="CP106753">
    <property type="protein sequence ID" value="UXY14210.1"/>
    <property type="molecule type" value="Genomic_DNA"/>
</dbReference>
<organism evidence="3 4">
    <name type="scientific">Chitiniphilus purpureus</name>
    <dbReference type="NCBI Taxonomy" id="2981137"/>
    <lineage>
        <taxon>Bacteria</taxon>
        <taxon>Pseudomonadati</taxon>
        <taxon>Pseudomonadota</taxon>
        <taxon>Betaproteobacteria</taxon>
        <taxon>Neisseriales</taxon>
        <taxon>Chitinibacteraceae</taxon>
        <taxon>Chitiniphilus</taxon>
    </lineage>
</organism>
<accession>A0ABY6DIN3</accession>
<reference evidence="3" key="1">
    <citation type="submission" date="2022-10" db="EMBL/GenBank/DDBJ databases">
        <title>Chitiniphilus purpureus sp. nov., a novel chitin-degrading bacterium isolated from crawfish pond sediment.</title>
        <authorList>
            <person name="Li K."/>
        </authorList>
    </citation>
    <scope>NUCLEOTIDE SEQUENCE</scope>
    <source>
        <strain evidence="3">CD1</strain>
    </source>
</reference>
<dbReference type="PANTHER" id="PTHR30336:SF4">
    <property type="entry name" value="ENVELOPE BIOGENESIS FACTOR ELYC"/>
    <property type="match status" value="1"/>
</dbReference>
<evidence type="ECO:0000256" key="1">
    <source>
        <dbReference type="SAM" id="Phobius"/>
    </source>
</evidence>
<dbReference type="InterPro" id="IPR014729">
    <property type="entry name" value="Rossmann-like_a/b/a_fold"/>
</dbReference>
<dbReference type="Proteomes" id="UP001061302">
    <property type="component" value="Chromosome"/>
</dbReference>
<evidence type="ECO:0000313" key="4">
    <source>
        <dbReference type="Proteomes" id="UP001061302"/>
    </source>
</evidence>
<protein>
    <submittedName>
        <fullName evidence="3">YdcF family protein</fullName>
    </submittedName>
</protein>
<feature type="transmembrane region" description="Helical" evidence="1">
    <location>
        <begin position="42"/>
        <end position="64"/>
    </location>
</feature>
<dbReference type="Pfam" id="PF02698">
    <property type="entry name" value="DUF218"/>
    <property type="match status" value="1"/>
</dbReference>
<name>A0ABY6DIN3_9NEIS</name>
<keyword evidence="1" id="KW-0472">Membrane</keyword>
<dbReference type="PANTHER" id="PTHR30336">
    <property type="entry name" value="INNER MEMBRANE PROTEIN, PROBABLE PERMEASE"/>
    <property type="match status" value="1"/>
</dbReference>
<keyword evidence="1" id="KW-1133">Transmembrane helix</keyword>
<proteinExistence type="predicted"/>
<dbReference type="Gene3D" id="3.40.50.620">
    <property type="entry name" value="HUPs"/>
    <property type="match status" value="1"/>
</dbReference>
<feature type="transmembrane region" description="Helical" evidence="1">
    <location>
        <begin position="12"/>
        <end position="30"/>
    </location>
</feature>
<evidence type="ECO:0000313" key="3">
    <source>
        <dbReference type="EMBL" id="UXY14210.1"/>
    </source>
</evidence>
<feature type="domain" description="DUF218" evidence="2">
    <location>
        <begin position="81"/>
        <end position="242"/>
    </location>
</feature>
<dbReference type="CDD" id="cd06259">
    <property type="entry name" value="YdcF-like"/>
    <property type="match status" value="1"/>
</dbReference>
<dbReference type="InterPro" id="IPR051599">
    <property type="entry name" value="Cell_Envelope_Assoc"/>
</dbReference>
<gene>
    <name evidence="3" type="ORF">N8I74_12880</name>
</gene>